<evidence type="ECO:0000313" key="2">
    <source>
        <dbReference type="EMBL" id="KAF6752668.1"/>
    </source>
</evidence>
<reference evidence="2 3" key="1">
    <citation type="submission" date="2020-07" db="EMBL/GenBank/DDBJ databases">
        <title>Comparative genomics of pyrophilous fungi reveals a link between fire events and developmental genes.</title>
        <authorList>
            <consortium name="DOE Joint Genome Institute"/>
            <person name="Steindorff A.S."/>
            <person name="Carver A."/>
            <person name="Calhoun S."/>
            <person name="Stillman K."/>
            <person name="Liu H."/>
            <person name="Lipzen A."/>
            <person name="Pangilinan J."/>
            <person name="Labutti K."/>
            <person name="Bruns T.D."/>
            <person name="Grigoriev I.V."/>
        </authorList>
    </citation>
    <scope>NUCLEOTIDE SEQUENCE [LARGE SCALE GENOMIC DNA]</scope>
    <source>
        <strain evidence="2 3">CBS 144469</strain>
    </source>
</reference>
<keyword evidence="3" id="KW-1185">Reference proteome</keyword>
<dbReference type="EMBL" id="JACGCI010000043">
    <property type="protein sequence ID" value="KAF6752668.1"/>
    <property type="molecule type" value="Genomic_DNA"/>
</dbReference>
<dbReference type="Proteomes" id="UP000521943">
    <property type="component" value="Unassembled WGS sequence"/>
</dbReference>
<name>A0A8H6HT07_9AGAR</name>
<sequence length="175" mass="19347">MIFMPTEPCIVDIQLQHRLFAGSKNIEFTFGASQDIVANGPPVPGRPKMQFHLGRHSRLNEPVRSRHVSHSSSFAPARSRRAEVEPDSDGTFRLAGQFPSFPGTTKIEFSLSPGRSSPFFGSHDDIPCSSLRPLVPLEDCHDAPAAYGAMSVARSAALEFDGRRPHRHRGFFMAF</sequence>
<proteinExistence type="predicted"/>
<gene>
    <name evidence="2" type="ORF">DFP72DRAFT_1171532</name>
</gene>
<evidence type="ECO:0000313" key="3">
    <source>
        <dbReference type="Proteomes" id="UP000521943"/>
    </source>
</evidence>
<dbReference type="AlphaFoldDB" id="A0A8H6HT07"/>
<feature type="region of interest" description="Disordered" evidence="1">
    <location>
        <begin position="62"/>
        <end position="83"/>
    </location>
</feature>
<protein>
    <submittedName>
        <fullName evidence="2">Uncharacterized protein</fullName>
    </submittedName>
</protein>
<comment type="caution">
    <text evidence="2">The sequence shown here is derived from an EMBL/GenBank/DDBJ whole genome shotgun (WGS) entry which is preliminary data.</text>
</comment>
<accession>A0A8H6HT07</accession>
<evidence type="ECO:0000256" key="1">
    <source>
        <dbReference type="SAM" id="MobiDB-lite"/>
    </source>
</evidence>
<organism evidence="2 3">
    <name type="scientific">Ephemerocybe angulata</name>
    <dbReference type="NCBI Taxonomy" id="980116"/>
    <lineage>
        <taxon>Eukaryota</taxon>
        <taxon>Fungi</taxon>
        <taxon>Dikarya</taxon>
        <taxon>Basidiomycota</taxon>
        <taxon>Agaricomycotina</taxon>
        <taxon>Agaricomycetes</taxon>
        <taxon>Agaricomycetidae</taxon>
        <taxon>Agaricales</taxon>
        <taxon>Agaricineae</taxon>
        <taxon>Psathyrellaceae</taxon>
        <taxon>Ephemerocybe</taxon>
    </lineage>
</organism>